<organism evidence="3">
    <name type="scientific">Notodromas monacha</name>
    <dbReference type="NCBI Taxonomy" id="399045"/>
    <lineage>
        <taxon>Eukaryota</taxon>
        <taxon>Metazoa</taxon>
        <taxon>Ecdysozoa</taxon>
        <taxon>Arthropoda</taxon>
        <taxon>Crustacea</taxon>
        <taxon>Oligostraca</taxon>
        <taxon>Ostracoda</taxon>
        <taxon>Podocopa</taxon>
        <taxon>Podocopida</taxon>
        <taxon>Cypridocopina</taxon>
        <taxon>Cypridoidea</taxon>
        <taxon>Cyprididae</taxon>
        <taxon>Notodromas</taxon>
    </lineage>
</organism>
<feature type="transmembrane region" description="Helical" evidence="2">
    <location>
        <begin position="119"/>
        <end position="142"/>
    </location>
</feature>
<proteinExistence type="predicted"/>
<dbReference type="EMBL" id="OA882181">
    <property type="protein sequence ID" value="CAD7273562.1"/>
    <property type="molecule type" value="Genomic_DNA"/>
</dbReference>
<accession>A0A7R9GA76</accession>
<keyword evidence="4" id="KW-1185">Reference proteome</keyword>
<sequence length="155" mass="17215">MGRSSPLEDECRLTPKSEDAETHQSKNMYANTTRTTAECTMQRSNFAFSSSEIGLKAGDGRSYSVATRSKPWLFKSARIASVTQNPATARDPKWNSTQRQTDTSGWVGFRGSCLRKFMLAFHTIVNLGFTAVLVLMVIFAPIEKTLEEWGLPVVA</sequence>
<gene>
    <name evidence="3" type="ORF">NMOB1V02_LOCUS1443</name>
</gene>
<keyword evidence="2" id="KW-0812">Transmembrane</keyword>
<evidence type="ECO:0000313" key="3">
    <source>
        <dbReference type="EMBL" id="CAD7273562.1"/>
    </source>
</evidence>
<name>A0A7R9GA76_9CRUS</name>
<evidence type="ECO:0000313" key="4">
    <source>
        <dbReference type="Proteomes" id="UP000678499"/>
    </source>
</evidence>
<feature type="compositionally biased region" description="Basic and acidic residues" evidence="1">
    <location>
        <begin position="9"/>
        <end position="24"/>
    </location>
</feature>
<feature type="region of interest" description="Disordered" evidence="1">
    <location>
        <begin position="1"/>
        <end position="30"/>
    </location>
</feature>
<reference evidence="3" key="1">
    <citation type="submission" date="2020-11" db="EMBL/GenBank/DDBJ databases">
        <authorList>
            <person name="Tran Van P."/>
        </authorList>
    </citation>
    <scope>NUCLEOTIDE SEQUENCE</scope>
</reference>
<dbReference type="Proteomes" id="UP000678499">
    <property type="component" value="Unassembled WGS sequence"/>
</dbReference>
<dbReference type="EMBL" id="CAJPEX010000144">
    <property type="protein sequence ID" value="CAG0913714.1"/>
    <property type="molecule type" value="Genomic_DNA"/>
</dbReference>
<evidence type="ECO:0000256" key="1">
    <source>
        <dbReference type="SAM" id="MobiDB-lite"/>
    </source>
</evidence>
<dbReference type="OrthoDB" id="6372137at2759"/>
<keyword evidence="2" id="KW-0472">Membrane</keyword>
<evidence type="ECO:0000256" key="2">
    <source>
        <dbReference type="SAM" id="Phobius"/>
    </source>
</evidence>
<protein>
    <submittedName>
        <fullName evidence="3">Uncharacterized protein</fullName>
    </submittedName>
</protein>
<keyword evidence="2" id="KW-1133">Transmembrane helix</keyword>
<dbReference type="AlphaFoldDB" id="A0A7R9GA76"/>